<keyword evidence="2 7" id="KW-1003">Cell membrane</keyword>
<evidence type="ECO:0000256" key="5">
    <source>
        <dbReference type="ARBA" id="ARBA00022989"/>
    </source>
</evidence>
<dbReference type="InterPro" id="IPR017039">
    <property type="entry name" value="Virul_fac_BrkB"/>
</dbReference>
<feature type="transmembrane region" description="Helical" evidence="7">
    <location>
        <begin position="137"/>
        <end position="161"/>
    </location>
</feature>
<organism evidence="8 9">
    <name type="scientific">Candidatus Muproteobacteria bacterium RBG_16_65_31</name>
    <dbReference type="NCBI Taxonomy" id="1817759"/>
    <lineage>
        <taxon>Bacteria</taxon>
        <taxon>Pseudomonadati</taxon>
        <taxon>Pseudomonadota</taxon>
        <taxon>Candidatus Muproteobacteria</taxon>
    </lineage>
</organism>
<evidence type="ECO:0000313" key="9">
    <source>
        <dbReference type="Proteomes" id="UP000179344"/>
    </source>
</evidence>
<dbReference type="Proteomes" id="UP000179344">
    <property type="component" value="Unassembled WGS sequence"/>
</dbReference>
<feature type="transmembrane region" description="Helical" evidence="7">
    <location>
        <begin position="173"/>
        <end position="198"/>
    </location>
</feature>
<keyword evidence="6 7" id="KW-0472">Membrane</keyword>
<dbReference type="AlphaFoldDB" id="A0A1F6TEP0"/>
<accession>A0A1F6TEP0</accession>
<proteinExistence type="inferred from homology"/>
<evidence type="ECO:0000256" key="1">
    <source>
        <dbReference type="ARBA" id="ARBA00004651"/>
    </source>
</evidence>
<dbReference type="HAMAP" id="MF_00672">
    <property type="entry name" value="UPF0761"/>
    <property type="match status" value="1"/>
</dbReference>
<keyword evidence="4 7" id="KW-0812">Transmembrane</keyword>
<gene>
    <name evidence="8" type="ORF">A2V92_04890</name>
</gene>
<dbReference type="EMBL" id="MFST01000107">
    <property type="protein sequence ID" value="OGI43588.1"/>
    <property type="molecule type" value="Genomic_DNA"/>
</dbReference>
<feature type="transmembrane region" description="Helical" evidence="7">
    <location>
        <begin position="97"/>
        <end position="116"/>
    </location>
</feature>
<dbReference type="GO" id="GO:0005886">
    <property type="term" value="C:plasma membrane"/>
    <property type="evidence" value="ECO:0007669"/>
    <property type="project" value="UniProtKB-SubCell"/>
</dbReference>
<keyword evidence="3" id="KW-0997">Cell inner membrane</keyword>
<dbReference type="PANTHER" id="PTHR30213:SF0">
    <property type="entry name" value="UPF0761 MEMBRANE PROTEIN YIHY"/>
    <property type="match status" value="1"/>
</dbReference>
<name>A0A1F6TEP0_9PROT</name>
<sequence>MRRRYLDFPRRFRPFARLVRERFIADRCLRVAGELSYTTLLALVPLTAVGFAMLTLFPVFETWMKAVQEFIYGNFVPAAGDTVQKYLQQFAANAGKLTAAGFAFLIVTALMLMATIEQAFNEIWHVPQTRKRMQRFLAYWALLTLGPILIGVSLSLTSYLISLPLFSESSPLSGVRILALATLPVVFEVMAFMLFYTVVPNHPVRWRHSLAGALFAAALFEVAKRGFGYFVLYFTSYKAIYGAVAALPVFLAWIHLSWTVILLGAVVTAALPQWRGLPRR</sequence>
<dbReference type="Pfam" id="PF03631">
    <property type="entry name" value="Virul_fac_BrkB"/>
    <property type="match status" value="1"/>
</dbReference>
<evidence type="ECO:0000256" key="2">
    <source>
        <dbReference type="ARBA" id="ARBA00022475"/>
    </source>
</evidence>
<evidence type="ECO:0000256" key="4">
    <source>
        <dbReference type="ARBA" id="ARBA00022692"/>
    </source>
</evidence>
<dbReference type="NCBIfam" id="NF002457">
    <property type="entry name" value="PRK01637.1"/>
    <property type="match status" value="1"/>
</dbReference>
<evidence type="ECO:0000313" key="8">
    <source>
        <dbReference type="EMBL" id="OGI43588.1"/>
    </source>
</evidence>
<dbReference type="PIRSF" id="PIRSF035875">
    <property type="entry name" value="RNase_BN"/>
    <property type="match status" value="1"/>
</dbReference>
<feature type="transmembrane region" description="Helical" evidence="7">
    <location>
        <begin position="40"/>
        <end position="60"/>
    </location>
</feature>
<dbReference type="NCBIfam" id="TIGR00765">
    <property type="entry name" value="yihY_not_rbn"/>
    <property type="match status" value="1"/>
</dbReference>
<protein>
    <recommendedName>
        <fullName evidence="7">UPF0761 membrane protein A2V92_04890</fullName>
    </recommendedName>
</protein>
<comment type="subcellular location">
    <subcellularLocation>
        <location evidence="1 7">Cell membrane</location>
        <topology evidence="1 7">Multi-pass membrane protein</topology>
    </subcellularLocation>
</comment>
<keyword evidence="5 7" id="KW-1133">Transmembrane helix</keyword>
<comment type="caution">
    <text evidence="8">The sequence shown here is derived from an EMBL/GenBank/DDBJ whole genome shotgun (WGS) entry which is preliminary data.</text>
</comment>
<feature type="transmembrane region" description="Helical" evidence="7">
    <location>
        <begin position="240"/>
        <end position="271"/>
    </location>
</feature>
<dbReference type="InterPro" id="IPR023679">
    <property type="entry name" value="UPF0761_bac"/>
</dbReference>
<evidence type="ECO:0000256" key="7">
    <source>
        <dbReference type="HAMAP-Rule" id="MF_00672"/>
    </source>
</evidence>
<comment type="similarity">
    <text evidence="7">Belongs to the UPF0761 family.</text>
</comment>
<evidence type="ECO:0000256" key="3">
    <source>
        <dbReference type="ARBA" id="ARBA00022519"/>
    </source>
</evidence>
<evidence type="ECO:0000256" key="6">
    <source>
        <dbReference type="ARBA" id="ARBA00023136"/>
    </source>
</evidence>
<dbReference type="PANTHER" id="PTHR30213">
    <property type="entry name" value="INNER MEMBRANE PROTEIN YHJD"/>
    <property type="match status" value="1"/>
</dbReference>
<reference evidence="8 9" key="1">
    <citation type="journal article" date="2016" name="Nat. Commun.">
        <title>Thousands of microbial genomes shed light on interconnected biogeochemical processes in an aquifer system.</title>
        <authorList>
            <person name="Anantharaman K."/>
            <person name="Brown C.T."/>
            <person name="Hug L.A."/>
            <person name="Sharon I."/>
            <person name="Castelle C.J."/>
            <person name="Probst A.J."/>
            <person name="Thomas B.C."/>
            <person name="Singh A."/>
            <person name="Wilkins M.J."/>
            <person name="Karaoz U."/>
            <person name="Brodie E.L."/>
            <person name="Williams K.H."/>
            <person name="Hubbard S.S."/>
            <person name="Banfield J.F."/>
        </authorList>
    </citation>
    <scope>NUCLEOTIDE SEQUENCE [LARGE SCALE GENOMIC DNA]</scope>
</reference>
<feature type="transmembrane region" description="Helical" evidence="7">
    <location>
        <begin position="210"/>
        <end position="234"/>
    </location>
</feature>